<dbReference type="Gene3D" id="2.40.400.10">
    <property type="entry name" value="Acetoacetate decarboxylase-like"/>
    <property type="match status" value="1"/>
</dbReference>
<dbReference type="OrthoDB" id="6132182at2759"/>
<dbReference type="Pfam" id="PF00264">
    <property type="entry name" value="Tyrosinase"/>
    <property type="match status" value="1"/>
</dbReference>
<evidence type="ECO:0000259" key="5">
    <source>
        <dbReference type="PROSITE" id="PS00498"/>
    </source>
</evidence>
<reference evidence="6" key="2">
    <citation type="submission" date="2020-02" db="EMBL/GenBank/DDBJ databases">
        <title>Identification and distribution of gene clusters putatively required for synthesis of sphingolipid metabolism inhibitors in phylogenetically diverse species of the filamentous fungus Fusarium.</title>
        <authorList>
            <person name="Kim H.-S."/>
            <person name="Busman M."/>
            <person name="Brown D.W."/>
            <person name="Divon H."/>
            <person name="Uhlig S."/>
            <person name="Proctor R.H."/>
        </authorList>
    </citation>
    <scope>NUCLEOTIDE SEQUENCE</scope>
    <source>
        <strain evidence="6">NRRL 25174</strain>
    </source>
</reference>
<dbReference type="InterPro" id="IPR008922">
    <property type="entry name" value="Di-copper_centre_dom_sf"/>
</dbReference>
<evidence type="ECO:0000256" key="3">
    <source>
        <dbReference type="ARBA" id="ARBA00023033"/>
    </source>
</evidence>
<dbReference type="Proteomes" id="UP000730481">
    <property type="component" value="Unassembled WGS sequence"/>
</dbReference>
<protein>
    <submittedName>
        <fullName evidence="6">Tyrosinase (Monophenol monooxygenase)</fullName>
    </submittedName>
</protein>
<name>A0A9P5E401_9HYPO</name>
<proteinExistence type="predicted"/>
<feature type="signal peptide" evidence="4">
    <location>
        <begin position="1"/>
        <end position="15"/>
    </location>
</feature>
<evidence type="ECO:0000256" key="1">
    <source>
        <dbReference type="ARBA" id="ARBA00001973"/>
    </source>
</evidence>
<evidence type="ECO:0000256" key="2">
    <source>
        <dbReference type="ARBA" id="ARBA00023002"/>
    </source>
</evidence>
<gene>
    <name evidence="6" type="ORF">FBEOM_1045</name>
</gene>
<dbReference type="AlphaFoldDB" id="A0A9P5E401"/>
<keyword evidence="3 6" id="KW-0503">Monooxygenase</keyword>
<dbReference type="SUPFAM" id="SSF48056">
    <property type="entry name" value="Di-copper centre-containing domain"/>
    <property type="match status" value="1"/>
</dbReference>
<dbReference type="SUPFAM" id="SSF160104">
    <property type="entry name" value="Acetoacetate decarboxylase-like"/>
    <property type="match status" value="1"/>
</dbReference>
<dbReference type="PANTHER" id="PTHR40518">
    <property type="entry name" value="ACETOACETATE DECARBOXYLASE"/>
    <property type="match status" value="1"/>
</dbReference>
<dbReference type="PROSITE" id="PS00498">
    <property type="entry name" value="TYROSINASE_2"/>
    <property type="match status" value="1"/>
</dbReference>
<sequence>MLLLFNLLLLSVVYAQSYNYGGVDIDSLTRRQDPDAPIVVKALPQTRNGTTPLRLEIREMKADRYKWDLFILSLSMFQDVNQDDPASWYKIAELYRMANVIASMFPNGTDRQSYLDAGRDFRIPYWDWAMPPPEGESHFLDIFWNESISQYGPRGVQEIHNPLYSYRFHPKNVTAMIWSPLRDWNETKRAPNSSVSEIDPISDNAKVNAALLSRLPEIQRRLSELLTSYKDFNSFGTKAWGATQNLSTADSIESVHDIIHTDGGLGGHMTYVPLSSFDPLFLLHHTMTDRLVAIWQVLNPDSWVTPMPAGENSFTTVRGEIQDSQSPLTPFFASDDGTFWNSDTARTTEAFGYTYADTDITGKQKEDVRQTLQKKVNEWWGGSTMVSLGLENFADSSTSPSSLKKTEKWKWTIAIWVNMSALSSPLAIYFYLGEQPSQCGQETAPYFIGKVPFVASSMNDQSELLVAAALPFTDQLQEKVGGGTLKNIEPHNVVPYLTQNLNFCVLADFGNMADSSIPSVPPPWTLRGDIYAFIFWTSRSQAKDGLPSMAYSPLEGQSDFAKGQEALGGLSMFQLIHYTDSPVGPYDELILAPGTFGYEKEDGEGRRVRGKGVKITRIYVSQKHTCYNGRKNWNVPKHLAKFDWTDNPNGSTSVKVYPHDTLPTDSASSESASPDATPFFQATFKPIRYTPSFPFRTSWINYFGFDTTLVFPPLPEGNGSQGELPGTDQWCSVVPQQSTSKCMLGWFDVEQHRDEQGKLTGKFENFWPDWSKWQIGIKMEDAVIEFDHPERWEPPRTRL</sequence>
<accession>A0A9P5E401</accession>
<comment type="cofactor">
    <cofactor evidence="1">
        <name>Cu(2+)</name>
        <dbReference type="ChEBI" id="CHEBI:29036"/>
    </cofactor>
</comment>
<dbReference type="InterPro" id="IPR002227">
    <property type="entry name" value="Tyrosinase_Cu-bd"/>
</dbReference>
<feature type="domain" description="Tyrosinase copper-binding" evidence="5">
    <location>
        <begin position="278"/>
        <end position="289"/>
    </location>
</feature>
<evidence type="ECO:0000313" key="7">
    <source>
        <dbReference type="Proteomes" id="UP000730481"/>
    </source>
</evidence>
<keyword evidence="7" id="KW-1185">Reference proteome</keyword>
<dbReference type="InterPro" id="IPR023375">
    <property type="entry name" value="ADC_dom_sf"/>
</dbReference>
<comment type="caution">
    <text evidence="6">The sequence shown here is derived from an EMBL/GenBank/DDBJ whole genome shotgun (WGS) entry which is preliminary data.</text>
</comment>
<keyword evidence="4" id="KW-0732">Signal</keyword>
<evidence type="ECO:0000313" key="6">
    <source>
        <dbReference type="EMBL" id="KAF4344965.1"/>
    </source>
</evidence>
<reference evidence="6" key="1">
    <citation type="journal article" date="2017" name="Mycologia">
        <title>Fusarium algeriense, sp. nov., a novel toxigenic crown rot pathogen of durum wheat from Algeria is nested in the Fusarium burgessii species complex.</title>
        <authorList>
            <person name="Laraba I."/>
            <person name="Keddad A."/>
            <person name="Boureghda H."/>
            <person name="Abdallah N."/>
            <person name="Vaughan M.M."/>
            <person name="Proctor R.H."/>
            <person name="Busman M."/>
            <person name="O'Donnell K."/>
        </authorList>
    </citation>
    <scope>NUCLEOTIDE SEQUENCE</scope>
    <source>
        <strain evidence="6">NRRL 25174</strain>
    </source>
</reference>
<keyword evidence="2" id="KW-0560">Oxidoreductase</keyword>
<dbReference type="EMBL" id="PVQB02000036">
    <property type="protein sequence ID" value="KAF4344965.1"/>
    <property type="molecule type" value="Genomic_DNA"/>
</dbReference>
<dbReference type="PANTHER" id="PTHR40518:SF1">
    <property type="entry name" value="ACETOACETATE DECARBOXYLASE"/>
    <property type="match status" value="1"/>
</dbReference>
<dbReference type="GO" id="GO:0004497">
    <property type="term" value="F:monooxygenase activity"/>
    <property type="evidence" value="ECO:0007669"/>
    <property type="project" value="UniProtKB-KW"/>
</dbReference>
<feature type="chain" id="PRO_5040325306" evidence="4">
    <location>
        <begin position="16"/>
        <end position="799"/>
    </location>
</feature>
<dbReference type="InterPro" id="IPR041640">
    <property type="entry name" value="Tyrosinase_C"/>
</dbReference>
<dbReference type="Gene3D" id="1.10.1280.10">
    <property type="entry name" value="Di-copper center containing domain from catechol oxidase"/>
    <property type="match status" value="2"/>
</dbReference>
<dbReference type="Pfam" id="PF18132">
    <property type="entry name" value="Tyrosinase_C"/>
    <property type="match status" value="1"/>
</dbReference>
<evidence type="ECO:0000256" key="4">
    <source>
        <dbReference type="SAM" id="SignalP"/>
    </source>
</evidence>
<organism evidence="6 7">
    <name type="scientific">Fusarium beomiforme</name>
    <dbReference type="NCBI Taxonomy" id="44412"/>
    <lineage>
        <taxon>Eukaryota</taxon>
        <taxon>Fungi</taxon>
        <taxon>Dikarya</taxon>
        <taxon>Ascomycota</taxon>
        <taxon>Pezizomycotina</taxon>
        <taxon>Sordariomycetes</taxon>
        <taxon>Hypocreomycetidae</taxon>
        <taxon>Hypocreales</taxon>
        <taxon>Nectriaceae</taxon>
        <taxon>Fusarium</taxon>
        <taxon>Fusarium burgessii species complex</taxon>
    </lineage>
</organism>